<feature type="active site" description="Proton donor/acceptor" evidence="1 2">
    <location>
        <position position="56"/>
    </location>
</feature>
<dbReference type="RefSeq" id="WP_157335211.1">
    <property type="nucleotide sequence ID" value="NZ_RHLK01000004.1"/>
</dbReference>
<comment type="catalytic activity">
    <reaction evidence="1">
        <text>dihydroxyacetone phosphate = methylglyoxal + phosphate</text>
        <dbReference type="Rhea" id="RHEA:17937"/>
        <dbReference type="ChEBI" id="CHEBI:17158"/>
        <dbReference type="ChEBI" id="CHEBI:43474"/>
        <dbReference type="ChEBI" id="CHEBI:57642"/>
        <dbReference type="EC" id="4.2.3.3"/>
    </reaction>
</comment>
<name>A0A7X3FHU9_9BACL</name>
<dbReference type="Proteomes" id="UP000490800">
    <property type="component" value="Unassembled WGS sequence"/>
</dbReference>
<dbReference type="GO" id="GO:0008929">
    <property type="term" value="F:methylglyoxal synthase activity"/>
    <property type="evidence" value="ECO:0007669"/>
    <property type="project" value="UniProtKB-UniRule"/>
</dbReference>
<evidence type="ECO:0000259" key="3">
    <source>
        <dbReference type="PROSITE" id="PS51855"/>
    </source>
</evidence>
<feature type="binding site" evidence="1">
    <location>
        <begin position="34"/>
        <end position="37"/>
    </location>
    <ligand>
        <name>substrate</name>
    </ligand>
</feature>
<dbReference type="EMBL" id="RHLK01000004">
    <property type="protein sequence ID" value="MVO99882.1"/>
    <property type="molecule type" value="Genomic_DNA"/>
</dbReference>
<reference evidence="4 5" key="1">
    <citation type="journal article" date="2019" name="Microorganisms">
        <title>Paenibacillus lutrae sp. nov., A Chitinolytic Species Isolated from A River Otter in Castril Natural Park, Granada, Spain.</title>
        <authorList>
            <person name="Rodriguez M."/>
            <person name="Reina J.C."/>
            <person name="Bejar V."/>
            <person name="Llamas I."/>
        </authorList>
    </citation>
    <scope>NUCLEOTIDE SEQUENCE [LARGE SCALE GENOMIC DNA]</scope>
    <source>
        <strain evidence="4 5">N10</strain>
    </source>
</reference>
<dbReference type="EC" id="4.2.3.3" evidence="1"/>
<comment type="caution">
    <text evidence="4">The sequence shown here is derived from an EMBL/GenBank/DDBJ whole genome shotgun (WGS) entry which is preliminary data.</text>
</comment>
<protein>
    <recommendedName>
        <fullName evidence="1">Methylglyoxal synthase</fullName>
        <shortName evidence="1">MGS</shortName>
        <ecNumber evidence="1">4.2.3.3</ecNumber>
    </recommendedName>
</protein>
<gene>
    <name evidence="1" type="primary">mgsA</name>
    <name evidence="4" type="ORF">EDM21_10115</name>
</gene>
<dbReference type="HAMAP" id="MF_00549">
    <property type="entry name" value="Methylglyoxal_synth"/>
    <property type="match status" value="1"/>
</dbReference>
<dbReference type="GO" id="GO:0019242">
    <property type="term" value="P:methylglyoxal biosynthetic process"/>
    <property type="evidence" value="ECO:0007669"/>
    <property type="project" value="UniProtKB-UniRule"/>
</dbReference>
<sequence length="143" mass="16059">MKIALVAHEVKAAELIDFVVAYRELFERHELYATGTTATMLTDVTRLSINRMRPGDQQIGAMVAQNDVDLLIFFRDPLASLGHQADITALLRLCDVQSIPVATNMATAEILVRSLDLGYFDWRYAVQTKDLRTETELRASGME</sequence>
<feature type="binding site" evidence="1">
    <location>
        <position position="8"/>
    </location>
    <ligand>
        <name>substrate</name>
    </ligand>
</feature>
<comment type="similarity">
    <text evidence="1">Belongs to the methylglyoxal synthase family.</text>
</comment>
<evidence type="ECO:0000256" key="2">
    <source>
        <dbReference type="PIRSR" id="PIRSR006614-1"/>
    </source>
</evidence>
<accession>A0A7X3FHU9</accession>
<evidence type="ECO:0000313" key="4">
    <source>
        <dbReference type="EMBL" id="MVO99882.1"/>
    </source>
</evidence>
<evidence type="ECO:0000256" key="1">
    <source>
        <dbReference type="HAMAP-Rule" id="MF_00549"/>
    </source>
</evidence>
<comment type="caution">
    <text evidence="1">Lacks conserved residue(s) required for the propagation of feature annotation.</text>
</comment>
<dbReference type="SUPFAM" id="SSF52335">
    <property type="entry name" value="Methylglyoxal synthase-like"/>
    <property type="match status" value="1"/>
</dbReference>
<feature type="domain" description="MGS-like" evidence="3">
    <location>
        <begin position="1"/>
        <end position="143"/>
    </location>
</feature>
<proteinExistence type="inferred from homology"/>
<evidence type="ECO:0000313" key="5">
    <source>
        <dbReference type="Proteomes" id="UP000490800"/>
    </source>
</evidence>
<dbReference type="Gene3D" id="3.40.50.1380">
    <property type="entry name" value="Methylglyoxal synthase-like domain"/>
    <property type="match status" value="1"/>
</dbReference>
<dbReference type="PROSITE" id="PS51855">
    <property type="entry name" value="MGS"/>
    <property type="match status" value="1"/>
</dbReference>
<dbReference type="PIRSF" id="PIRSF006614">
    <property type="entry name" value="Methylglyox_syn"/>
    <property type="match status" value="1"/>
</dbReference>
<dbReference type="Pfam" id="PF02142">
    <property type="entry name" value="MGS"/>
    <property type="match status" value="1"/>
</dbReference>
<keyword evidence="5" id="KW-1185">Reference proteome</keyword>
<dbReference type="InterPro" id="IPR011607">
    <property type="entry name" value="MGS-like_dom"/>
</dbReference>
<keyword evidence="1 4" id="KW-0456">Lyase</keyword>
<dbReference type="InterPro" id="IPR004363">
    <property type="entry name" value="Methylgl_synth"/>
</dbReference>
<dbReference type="GO" id="GO:0005829">
    <property type="term" value="C:cytosol"/>
    <property type="evidence" value="ECO:0007669"/>
    <property type="project" value="TreeGrafter"/>
</dbReference>
<feature type="binding site" evidence="1">
    <location>
        <position position="83"/>
    </location>
    <ligand>
        <name>substrate</name>
    </ligand>
</feature>
<dbReference type="NCBIfam" id="NF003559">
    <property type="entry name" value="PRK05234.1"/>
    <property type="match status" value="1"/>
</dbReference>
<dbReference type="SMART" id="SM00851">
    <property type="entry name" value="MGS"/>
    <property type="match status" value="1"/>
</dbReference>
<dbReference type="AlphaFoldDB" id="A0A7X3FHU9"/>
<dbReference type="InterPro" id="IPR036914">
    <property type="entry name" value="MGS-like_dom_sf"/>
</dbReference>
<organism evidence="4 5">
    <name type="scientific">Paenibacillus lutrae</name>
    <dbReference type="NCBI Taxonomy" id="2078573"/>
    <lineage>
        <taxon>Bacteria</taxon>
        <taxon>Bacillati</taxon>
        <taxon>Bacillota</taxon>
        <taxon>Bacilli</taxon>
        <taxon>Bacillales</taxon>
        <taxon>Paenibacillaceae</taxon>
        <taxon>Paenibacillus</taxon>
    </lineage>
</organism>
<dbReference type="PANTHER" id="PTHR30492:SF0">
    <property type="entry name" value="METHYLGLYOXAL SYNTHASE"/>
    <property type="match status" value="1"/>
</dbReference>
<dbReference type="OrthoDB" id="9787147at2"/>
<comment type="function">
    <text evidence="1">Catalyzes the formation of methylglyoxal from dihydroxyacetone phosphate.</text>
</comment>
<dbReference type="PANTHER" id="PTHR30492">
    <property type="entry name" value="METHYLGLYOXAL SYNTHASE"/>
    <property type="match status" value="1"/>
</dbReference>